<gene>
    <name evidence="1" type="ORF">G7084_05440</name>
</gene>
<dbReference type="AlphaFoldDB" id="A0A6G8B0G8"/>
<evidence type="ECO:0000313" key="2">
    <source>
        <dbReference type="Proteomes" id="UP000500741"/>
    </source>
</evidence>
<dbReference type="RefSeq" id="WP_166010762.1">
    <property type="nucleotide sequence ID" value="NZ_CP049888.1"/>
</dbReference>
<reference evidence="1 2" key="1">
    <citation type="submission" date="2020-03" db="EMBL/GenBank/DDBJ databases">
        <title>Weissella sp. nov., isolated from Cybister lewisianus.</title>
        <authorList>
            <person name="Hyun D.-W."/>
            <person name="Bae J.-W."/>
        </authorList>
    </citation>
    <scope>NUCLEOTIDE SEQUENCE [LARGE SCALE GENOMIC DNA]</scope>
    <source>
        <strain evidence="1 2">HDW19</strain>
    </source>
</reference>
<evidence type="ECO:0000313" key="1">
    <source>
        <dbReference type="EMBL" id="QIL50804.1"/>
    </source>
</evidence>
<keyword evidence="2" id="KW-1185">Reference proteome</keyword>
<dbReference type="KEGG" id="wco:G7084_05440"/>
<organism evidence="1 2">
    <name type="scientific">Weissella coleopterorum</name>
    <dbReference type="NCBI Taxonomy" id="2714949"/>
    <lineage>
        <taxon>Bacteria</taxon>
        <taxon>Bacillati</taxon>
        <taxon>Bacillota</taxon>
        <taxon>Bacilli</taxon>
        <taxon>Lactobacillales</taxon>
        <taxon>Lactobacillaceae</taxon>
        <taxon>Weissella</taxon>
    </lineage>
</organism>
<proteinExistence type="predicted"/>
<accession>A0A6G8B0G8</accession>
<dbReference type="Proteomes" id="UP000500741">
    <property type="component" value="Chromosome"/>
</dbReference>
<dbReference type="EMBL" id="CP049888">
    <property type="protein sequence ID" value="QIL50804.1"/>
    <property type="molecule type" value="Genomic_DNA"/>
</dbReference>
<sequence>MIQVKVIVNTINKETLKEIYRYILNLEAYTHQQSRITILDPSYNKDYYTFEEKIKNILGSISDLEVHNLYLQQYFSSDRENNINEYTNNFINGQKIEVEKNDDGHRLFKSEGHTLVSIESDKNNKVNLVEFFNKGNKIPFRRALVNGHGNIQTIRTFDDKSGKAVYEEYVDANLVPFIKIWFNKKGQKESYQFIGWDEPVVNSEVDFNDCWIRKEIGVSDYVINLNRDFDVLFSTFVDVERLFLV</sequence>
<protein>
    <submittedName>
        <fullName evidence="1">Uncharacterized protein</fullName>
    </submittedName>
</protein>
<name>A0A6G8B0G8_9LACO</name>